<keyword evidence="3" id="KW-0333">Golgi apparatus</keyword>
<dbReference type="GO" id="GO:0032050">
    <property type="term" value="F:clathrin heavy chain binding"/>
    <property type="evidence" value="ECO:0007669"/>
    <property type="project" value="TreeGrafter"/>
</dbReference>
<evidence type="ECO:0000256" key="1">
    <source>
        <dbReference type="ARBA" id="ARBA00004132"/>
    </source>
</evidence>
<proteinExistence type="predicted"/>
<organism evidence="7 8">
    <name type="scientific">Coptis chinensis</name>
    <dbReference type="NCBI Taxonomy" id="261450"/>
    <lineage>
        <taxon>Eukaryota</taxon>
        <taxon>Viridiplantae</taxon>
        <taxon>Streptophyta</taxon>
        <taxon>Embryophyta</taxon>
        <taxon>Tracheophyta</taxon>
        <taxon>Spermatophyta</taxon>
        <taxon>Magnoliopsida</taxon>
        <taxon>Ranunculales</taxon>
        <taxon>Ranunculaceae</taxon>
        <taxon>Coptidoideae</taxon>
        <taxon>Coptis</taxon>
    </lineage>
</organism>
<keyword evidence="4" id="KW-0968">Cytoplasmic vesicle</keyword>
<feature type="region of interest" description="Disordered" evidence="5">
    <location>
        <begin position="70"/>
        <end position="109"/>
    </location>
</feature>
<sequence length="171" mass="19247">MLVHRLLSEGDPVIQQEILYSMRKSTRLLNLFNFRDEAHSNSWDHSTFVRTYALYLDQKLECLVYKKKRQGSGGDDRFGGRQDELYRSGSGSGHDDRFGGRRVEPYRSPLGGYGGGFRDDFGGYGTRPPPISRSYGDVIEAGHGGGGDDERKKGSVTPREMKMENVLGRIH</sequence>
<feature type="compositionally biased region" description="Basic and acidic residues" evidence="5">
    <location>
        <begin position="146"/>
        <end position="163"/>
    </location>
</feature>
<evidence type="ECO:0000256" key="3">
    <source>
        <dbReference type="ARBA" id="ARBA00023034"/>
    </source>
</evidence>
<dbReference type="GO" id="GO:0005545">
    <property type="term" value="F:1-phosphatidylinositol binding"/>
    <property type="evidence" value="ECO:0007669"/>
    <property type="project" value="TreeGrafter"/>
</dbReference>
<evidence type="ECO:0000256" key="5">
    <source>
        <dbReference type="SAM" id="MobiDB-lite"/>
    </source>
</evidence>
<dbReference type="OrthoDB" id="44015at2759"/>
<accession>A0A835HRA9</accession>
<dbReference type="PANTHER" id="PTHR22951">
    <property type="entry name" value="CLATHRIN ASSEMBLY PROTEIN"/>
    <property type="match status" value="1"/>
</dbReference>
<dbReference type="GO" id="GO:0072583">
    <property type="term" value="P:clathrin-dependent endocytosis"/>
    <property type="evidence" value="ECO:0007669"/>
    <property type="project" value="InterPro"/>
</dbReference>
<dbReference type="GO" id="GO:0005905">
    <property type="term" value="C:clathrin-coated pit"/>
    <property type="evidence" value="ECO:0007669"/>
    <property type="project" value="TreeGrafter"/>
</dbReference>
<dbReference type="Proteomes" id="UP000631114">
    <property type="component" value="Unassembled WGS sequence"/>
</dbReference>
<feature type="compositionally biased region" description="Basic and acidic residues" evidence="5">
    <location>
        <begin position="93"/>
        <end position="105"/>
    </location>
</feature>
<evidence type="ECO:0000313" key="8">
    <source>
        <dbReference type="Proteomes" id="UP000631114"/>
    </source>
</evidence>
<evidence type="ECO:0000256" key="2">
    <source>
        <dbReference type="ARBA" id="ARBA00004555"/>
    </source>
</evidence>
<dbReference type="InterPro" id="IPR045192">
    <property type="entry name" value="AP180-like"/>
</dbReference>
<feature type="region of interest" description="Disordered" evidence="5">
    <location>
        <begin position="127"/>
        <end position="171"/>
    </location>
</feature>
<dbReference type="GO" id="GO:0005794">
    <property type="term" value="C:Golgi apparatus"/>
    <property type="evidence" value="ECO:0007669"/>
    <property type="project" value="UniProtKB-SubCell"/>
</dbReference>
<dbReference type="Pfam" id="PF07651">
    <property type="entry name" value="ANTH"/>
    <property type="match status" value="1"/>
</dbReference>
<dbReference type="AlphaFoldDB" id="A0A835HRA9"/>
<dbReference type="GO" id="GO:0006900">
    <property type="term" value="P:vesicle budding from membrane"/>
    <property type="evidence" value="ECO:0007669"/>
    <property type="project" value="TreeGrafter"/>
</dbReference>
<dbReference type="InterPro" id="IPR013809">
    <property type="entry name" value="ENTH"/>
</dbReference>
<keyword evidence="8" id="KW-1185">Reference proteome</keyword>
<name>A0A835HRA9_9MAGN</name>
<dbReference type="EMBL" id="JADFTS010000006">
    <property type="protein sequence ID" value="KAF9604019.1"/>
    <property type="molecule type" value="Genomic_DNA"/>
</dbReference>
<dbReference type="GO" id="GO:0048268">
    <property type="term" value="P:clathrin coat assembly"/>
    <property type="evidence" value="ECO:0007669"/>
    <property type="project" value="InterPro"/>
</dbReference>
<dbReference type="Gene3D" id="1.25.40.90">
    <property type="match status" value="1"/>
</dbReference>
<evidence type="ECO:0000259" key="6">
    <source>
        <dbReference type="PROSITE" id="PS50942"/>
    </source>
</evidence>
<dbReference type="SUPFAM" id="SSF48464">
    <property type="entry name" value="ENTH/VHS domain"/>
    <property type="match status" value="1"/>
</dbReference>
<evidence type="ECO:0000256" key="4">
    <source>
        <dbReference type="ARBA" id="ARBA00023329"/>
    </source>
</evidence>
<comment type="caution">
    <text evidence="7">The sequence shown here is derived from an EMBL/GenBank/DDBJ whole genome shotgun (WGS) entry which is preliminary data.</text>
</comment>
<dbReference type="GO" id="GO:0030136">
    <property type="term" value="C:clathrin-coated vesicle"/>
    <property type="evidence" value="ECO:0007669"/>
    <property type="project" value="UniProtKB-SubCell"/>
</dbReference>
<dbReference type="PANTHER" id="PTHR22951:SF13">
    <property type="entry name" value="ASSEMBLY PROTEIN, PUTATIVE, EXPRESSED-RELATED"/>
    <property type="match status" value="1"/>
</dbReference>
<dbReference type="GO" id="GO:0005546">
    <property type="term" value="F:phosphatidylinositol-4,5-bisphosphate binding"/>
    <property type="evidence" value="ECO:0007669"/>
    <property type="project" value="TreeGrafter"/>
</dbReference>
<gene>
    <name evidence="7" type="ORF">IFM89_039471</name>
</gene>
<evidence type="ECO:0000313" key="7">
    <source>
        <dbReference type="EMBL" id="KAF9604019.1"/>
    </source>
</evidence>
<feature type="compositionally biased region" description="Basic and acidic residues" evidence="5">
    <location>
        <begin position="74"/>
        <end position="86"/>
    </location>
</feature>
<dbReference type="GO" id="GO:0000149">
    <property type="term" value="F:SNARE binding"/>
    <property type="evidence" value="ECO:0007669"/>
    <property type="project" value="TreeGrafter"/>
</dbReference>
<feature type="domain" description="ENTH" evidence="6">
    <location>
        <begin position="1"/>
        <end position="70"/>
    </location>
</feature>
<comment type="subcellular location">
    <subcellularLocation>
        <location evidence="1">Cytoplasmic vesicle</location>
        <location evidence="1">Clathrin-coated vesicle</location>
    </subcellularLocation>
    <subcellularLocation>
        <location evidence="2">Golgi apparatus</location>
    </subcellularLocation>
</comment>
<dbReference type="InterPro" id="IPR011417">
    <property type="entry name" value="ANTH_dom"/>
</dbReference>
<dbReference type="InterPro" id="IPR008942">
    <property type="entry name" value="ENTH_VHS"/>
</dbReference>
<dbReference type="PROSITE" id="PS50942">
    <property type="entry name" value="ENTH"/>
    <property type="match status" value="1"/>
</dbReference>
<reference evidence="7 8" key="1">
    <citation type="submission" date="2020-10" db="EMBL/GenBank/DDBJ databases">
        <title>The Coptis chinensis genome and diversification of protoberbering-type alkaloids.</title>
        <authorList>
            <person name="Wang B."/>
            <person name="Shu S."/>
            <person name="Song C."/>
            <person name="Liu Y."/>
        </authorList>
    </citation>
    <scope>NUCLEOTIDE SEQUENCE [LARGE SCALE GENOMIC DNA]</scope>
    <source>
        <strain evidence="7">HL-2020</strain>
        <tissue evidence="7">Leaf</tissue>
    </source>
</reference>
<protein>
    <recommendedName>
        <fullName evidence="6">ENTH domain-containing protein</fullName>
    </recommendedName>
</protein>